<organism evidence="1 2">
    <name type="scientific">Arthrobacter phage Lizalica</name>
    <dbReference type="NCBI Taxonomy" id="2832319"/>
    <lineage>
        <taxon>Viruses</taxon>
        <taxon>Duplodnaviria</taxon>
        <taxon>Heunggongvirae</taxon>
        <taxon>Uroviricota</taxon>
        <taxon>Caudoviricetes</taxon>
        <taxon>Casidaviridae</taxon>
        <taxon>Yangvirus</taxon>
        <taxon>Yangvirus lizalica</taxon>
    </lineage>
</organism>
<gene>
    <name evidence="1" type="primary">62</name>
    <name evidence="1" type="ORF">SEA_LIZALICA_62</name>
</gene>
<accession>A0AA49B436</accession>
<proteinExistence type="predicted"/>
<keyword evidence="2" id="KW-1185">Reference proteome</keyword>
<dbReference type="KEGG" id="vg:77954010"/>
<name>A0AA49B436_9CAUD</name>
<reference evidence="1 2" key="1">
    <citation type="submission" date="2021-11" db="EMBL/GenBank/DDBJ databases">
        <authorList>
            <person name="Ristovski M."/>
            <person name="Furlong K.P."/>
            <person name="Abdelaal M.M."/>
            <person name="Barwitzki K."/>
            <person name="Chandra A."/>
            <person name="Elkbouli M.A."/>
            <person name="Galimova E."/>
            <person name="Ghanmi N."/>
            <person name="Hurtubise C."/>
            <person name="Islam M.S."/>
            <person name="Madani M.T."/>
            <person name="Muller N."/>
            <person name="Park H.A."/>
            <person name="Petrova A."/>
            <person name="Salaheddin T."/>
            <person name="Salikini A."/>
            <person name="Sarakbi R.J."/>
            <person name="Suliman I."/>
            <person name="Turenne M."/>
            <person name="Uppal M."/>
            <person name="Wu A.J."/>
            <person name="Yan M.L."/>
            <person name="Znamenski E."/>
            <person name="Hastings E.M."/>
            <person name="Saal A.P."/>
            <person name="Sandouka T."/>
            <person name="Tran A."/>
            <person name="Tremblay V."/>
            <person name="Williams E."/>
            <person name="Giles L.L."/>
            <person name="McCarthy L."/>
            <person name="Wheaton K.A."/>
            <person name="Chan K."/>
            <person name="Rudner A.D."/>
            <person name="Beyer A.R."/>
            <person name="Chong R.A."/>
            <person name="Edgington N.P."/>
            <person name="Freise A.C."/>
            <person name="Garcia Costas A.M."/>
            <person name="Gibb B.P."/>
            <person name="Klyczek K.K."/>
            <person name="Swerdlow S.J."/>
            <person name="Garlena R.A."/>
            <person name="Russell D.A."/>
            <person name="Jacobs-Sera D."/>
            <person name="Hatfull G.F."/>
        </authorList>
    </citation>
    <scope>NUCLEOTIDE SEQUENCE [LARGE SCALE GENOMIC DNA]</scope>
</reference>
<sequence length="43" mass="4838">MADFTLLDALHVSVGYFLAQLLIDQTKALVARRRAHKEALRNA</sequence>
<dbReference type="GeneID" id="77954010"/>
<evidence type="ECO:0000313" key="2">
    <source>
        <dbReference type="Proteomes" id="UP001201500"/>
    </source>
</evidence>
<dbReference type="Proteomes" id="UP001201500">
    <property type="component" value="Segment"/>
</dbReference>
<dbReference type="EMBL" id="OL549192">
    <property type="protein sequence ID" value="UIW13546.1"/>
    <property type="molecule type" value="Genomic_DNA"/>
</dbReference>
<dbReference type="RefSeq" id="YP_010677627.1">
    <property type="nucleotide sequence ID" value="NC_071023.1"/>
</dbReference>
<protein>
    <submittedName>
        <fullName evidence="1">Uncharacterized protein</fullName>
    </submittedName>
</protein>
<evidence type="ECO:0000313" key="1">
    <source>
        <dbReference type="EMBL" id="UIW13546.1"/>
    </source>
</evidence>